<dbReference type="GO" id="GO:1903666">
    <property type="term" value="P:positive regulation of asexual reproduction"/>
    <property type="evidence" value="ECO:0007669"/>
    <property type="project" value="EnsemblProtists"/>
</dbReference>
<dbReference type="Proteomes" id="UP000001064">
    <property type="component" value="Unassembled WGS sequence"/>
</dbReference>
<dbReference type="InParanoid" id="F0ZF43"/>
<evidence type="ECO:0000313" key="8">
    <source>
        <dbReference type="Proteomes" id="UP000001064"/>
    </source>
</evidence>
<name>F0ZF43_DICPU</name>
<dbReference type="InterPro" id="IPR001206">
    <property type="entry name" value="Diacylglycerol_kinase_cat_dom"/>
</dbReference>
<dbReference type="RefSeq" id="XP_003286038.1">
    <property type="nucleotide sequence ID" value="XM_003285990.1"/>
</dbReference>
<evidence type="ECO:0000256" key="5">
    <source>
        <dbReference type="SAM" id="MobiDB-lite"/>
    </source>
</evidence>
<dbReference type="eggNOG" id="KOG1116">
    <property type="taxonomic scope" value="Eukaryota"/>
</dbReference>
<feature type="region of interest" description="Disordered" evidence="5">
    <location>
        <begin position="354"/>
        <end position="374"/>
    </location>
</feature>
<dbReference type="Pfam" id="PF00781">
    <property type="entry name" value="DAGK_cat"/>
    <property type="match status" value="1"/>
</dbReference>
<dbReference type="VEuPathDB" id="AmoebaDB:DICPUDRAFT_76939"/>
<dbReference type="GO" id="GO:0006648">
    <property type="term" value="P:dihydrosphingosine-1-P pathway"/>
    <property type="evidence" value="ECO:0007669"/>
    <property type="project" value="EnsemblProtists"/>
</dbReference>
<dbReference type="AlphaFoldDB" id="F0ZF43"/>
<dbReference type="OMA" id="KHYVMYS"/>
<accession>F0ZF43</accession>
<evidence type="ECO:0000256" key="2">
    <source>
        <dbReference type="ARBA" id="ARBA00022741"/>
    </source>
</evidence>
<dbReference type="Pfam" id="PF19279">
    <property type="entry name" value="YegS_C"/>
    <property type="match status" value="1"/>
</dbReference>
<gene>
    <name evidence="7" type="ORF">DICPUDRAFT_76939</name>
</gene>
<evidence type="ECO:0000256" key="3">
    <source>
        <dbReference type="ARBA" id="ARBA00022777"/>
    </source>
</evidence>
<evidence type="ECO:0000313" key="7">
    <source>
        <dbReference type="EMBL" id="EGC37474.1"/>
    </source>
</evidence>
<evidence type="ECO:0000259" key="6">
    <source>
        <dbReference type="PROSITE" id="PS50146"/>
    </source>
</evidence>
<dbReference type="FunCoup" id="F0ZF43">
    <property type="interactions" value="105"/>
</dbReference>
<evidence type="ECO:0000256" key="1">
    <source>
        <dbReference type="ARBA" id="ARBA00022679"/>
    </source>
</evidence>
<dbReference type="KEGG" id="dpp:DICPUDRAFT_76939"/>
<dbReference type="PANTHER" id="PTHR12358:SF103">
    <property type="entry name" value="SPHINGOSINE KINASE B"/>
    <property type="match status" value="1"/>
</dbReference>
<dbReference type="GO" id="GO:0005737">
    <property type="term" value="C:cytoplasm"/>
    <property type="evidence" value="ECO:0000318"/>
    <property type="project" value="GO_Central"/>
</dbReference>
<dbReference type="GO" id="GO:0046512">
    <property type="term" value="P:sphingosine biosynthetic process"/>
    <property type="evidence" value="ECO:0000318"/>
    <property type="project" value="GO_Central"/>
</dbReference>
<dbReference type="Gene3D" id="2.60.200.40">
    <property type="match status" value="1"/>
</dbReference>
<dbReference type="SMART" id="SM00046">
    <property type="entry name" value="DAGKc"/>
    <property type="match status" value="1"/>
</dbReference>
<dbReference type="InterPro" id="IPR050187">
    <property type="entry name" value="Lipid_Phosphate_FormReg"/>
</dbReference>
<feature type="compositionally biased region" description="Polar residues" evidence="5">
    <location>
        <begin position="359"/>
        <end position="371"/>
    </location>
</feature>
<dbReference type="GO" id="GO:0008481">
    <property type="term" value="F:sphingosine kinase activity"/>
    <property type="evidence" value="ECO:0007669"/>
    <property type="project" value="EnsemblProtists"/>
</dbReference>
<dbReference type="OrthoDB" id="16277at2759"/>
<dbReference type="PROSITE" id="PS50146">
    <property type="entry name" value="DAGK"/>
    <property type="match status" value="1"/>
</dbReference>
<proteinExistence type="predicted"/>
<feature type="domain" description="DAGKc" evidence="6">
    <location>
        <begin position="123"/>
        <end position="259"/>
    </location>
</feature>
<dbReference type="SUPFAM" id="SSF111331">
    <property type="entry name" value="NAD kinase/diacylglycerol kinase-like"/>
    <property type="match status" value="1"/>
</dbReference>
<dbReference type="GO" id="GO:0016020">
    <property type="term" value="C:membrane"/>
    <property type="evidence" value="ECO:0000318"/>
    <property type="project" value="GO_Central"/>
</dbReference>
<dbReference type="InterPro" id="IPR017438">
    <property type="entry name" value="ATP-NAD_kinase_N"/>
</dbReference>
<keyword evidence="2" id="KW-0547">Nucleotide-binding</keyword>
<dbReference type="EMBL" id="GL870999">
    <property type="protein sequence ID" value="EGC37474.1"/>
    <property type="molecule type" value="Genomic_DNA"/>
</dbReference>
<evidence type="ECO:0000256" key="4">
    <source>
        <dbReference type="ARBA" id="ARBA00022840"/>
    </source>
</evidence>
<keyword evidence="1" id="KW-0808">Transferase</keyword>
<dbReference type="GO" id="GO:0005524">
    <property type="term" value="F:ATP binding"/>
    <property type="evidence" value="ECO:0007669"/>
    <property type="project" value="UniProtKB-KW"/>
</dbReference>
<dbReference type="PANTHER" id="PTHR12358">
    <property type="entry name" value="SPHINGOSINE KINASE"/>
    <property type="match status" value="1"/>
</dbReference>
<keyword evidence="4" id="KW-0067">ATP-binding</keyword>
<keyword evidence="3" id="KW-0418">Kinase</keyword>
<dbReference type="GeneID" id="10499834"/>
<dbReference type="InterPro" id="IPR016064">
    <property type="entry name" value="NAD/diacylglycerol_kinase_sf"/>
</dbReference>
<reference evidence="8" key="1">
    <citation type="journal article" date="2011" name="Genome Biol.">
        <title>Comparative genomics of the social amoebae Dictyostelium discoideum and Dictyostelium purpureum.</title>
        <authorList>
            <consortium name="US DOE Joint Genome Institute (JGI-PGF)"/>
            <person name="Sucgang R."/>
            <person name="Kuo A."/>
            <person name="Tian X."/>
            <person name="Salerno W."/>
            <person name="Parikh A."/>
            <person name="Feasley C.L."/>
            <person name="Dalin E."/>
            <person name="Tu H."/>
            <person name="Huang E."/>
            <person name="Barry K."/>
            <person name="Lindquist E."/>
            <person name="Shapiro H."/>
            <person name="Bruce D."/>
            <person name="Schmutz J."/>
            <person name="Salamov A."/>
            <person name="Fey P."/>
            <person name="Gaudet P."/>
            <person name="Anjard C."/>
            <person name="Babu M.M."/>
            <person name="Basu S."/>
            <person name="Bushmanova Y."/>
            <person name="van der Wel H."/>
            <person name="Katoh-Kurasawa M."/>
            <person name="Dinh C."/>
            <person name="Coutinho P.M."/>
            <person name="Saito T."/>
            <person name="Elias M."/>
            <person name="Schaap P."/>
            <person name="Kay R.R."/>
            <person name="Henrissat B."/>
            <person name="Eichinger L."/>
            <person name="Rivero F."/>
            <person name="Putnam N.H."/>
            <person name="West C.M."/>
            <person name="Loomis W.F."/>
            <person name="Chisholm R.L."/>
            <person name="Shaulsky G."/>
            <person name="Strassmann J.E."/>
            <person name="Queller D.C."/>
            <person name="Kuspa A."/>
            <person name="Grigoriev I.V."/>
        </authorList>
    </citation>
    <scope>NUCLEOTIDE SEQUENCE [LARGE SCALE GENOMIC DNA]</scope>
    <source>
        <strain evidence="8">QSDP1</strain>
    </source>
</reference>
<dbReference type="Gene3D" id="3.40.50.10330">
    <property type="entry name" value="Probable inorganic polyphosphate/atp-NAD kinase, domain 1"/>
    <property type="match status" value="1"/>
</dbReference>
<dbReference type="InterPro" id="IPR045540">
    <property type="entry name" value="YegS/DAGK_C"/>
</dbReference>
<protein>
    <recommendedName>
        <fullName evidence="6">DAGKc domain-containing protein</fullName>
    </recommendedName>
</protein>
<sequence length="578" mass="64030">MITNQQNQIENNKKQLDSEESLLDIKLVKYSNKSINLFIKKSGIVLKINNKKNKYIFQDSIVGTTVVDGKLILSACVVKRRHKDQRKRKTYTFSFPQGGESEAHTVQQMIQSTFLNTLPRGHPRNRKIRILINPKSGKKESETIFKEIEKLFKDSEIQIKRTITMEPEHAKKIGFKFNYTKYDTVVFISGDGLFHEFINGMLSREDYEEAKKVPLALIPAGTGNGIACSIGLQDPMNAALAVIHGFTKPLDVCIVQQGDTKWCSILSLTWGLVSDVDIESEKYRSLGDLRLILGAAIRILNLRIYKGKVLFLPALDESVDKSKIQNIPKCVYNCEICDSTNSIKVIESKLLNNNNNSNGEDTTSKMSITNTDSENPIIIPSNNSDISASGSPLSASVVPTPKSASGRSDINLSSNSAYKSLDINHIPSTKINHENYLTENQDHLLENGWRCIDGEFIGVVASTVTHLASDFISSPNAHLSDGLIDLVLIRNNPKLSKASLLSILTDSATGDHLKSDLIEHHKVKALILEPGNERTGIIAIDGERIKYGKTSMENVRGLINIIVSPNATNNIKPPKPAK</sequence>
<keyword evidence="8" id="KW-1185">Reference proteome</keyword>
<dbReference type="STRING" id="5786.F0ZF43"/>
<organism evidence="7 8">
    <name type="scientific">Dictyostelium purpureum</name>
    <name type="common">Slime mold</name>
    <dbReference type="NCBI Taxonomy" id="5786"/>
    <lineage>
        <taxon>Eukaryota</taxon>
        <taxon>Amoebozoa</taxon>
        <taxon>Evosea</taxon>
        <taxon>Eumycetozoa</taxon>
        <taxon>Dictyostelia</taxon>
        <taxon>Dictyosteliales</taxon>
        <taxon>Dictyosteliaceae</taxon>
        <taxon>Dictyostelium</taxon>
    </lineage>
</organism>